<feature type="domain" description="Tetrahydrofolate dehydrogenase/cyclohydrolase NAD(P)-binding" evidence="4">
    <location>
        <begin position="294"/>
        <end position="340"/>
    </location>
</feature>
<dbReference type="PRINTS" id="PR00085">
    <property type="entry name" value="THFDHDRGNASE"/>
</dbReference>
<keyword evidence="6" id="KW-1185">Reference proteome</keyword>
<dbReference type="Gene3D" id="3.40.50.720">
    <property type="entry name" value="NAD(P)-binding Rossmann-like Domain"/>
    <property type="match status" value="2"/>
</dbReference>
<evidence type="ECO:0000313" key="5">
    <source>
        <dbReference type="EMBL" id="KAL0906859.1"/>
    </source>
</evidence>
<dbReference type="SUPFAM" id="SSF51735">
    <property type="entry name" value="NAD(P)-binding Rossmann-fold domains"/>
    <property type="match status" value="2"/>
</dbReference>
<dbReference type="GO" id="GO:0016491">
    <property type="term" value="F:oxidoreductase activity"/>
    <property type="evidence" value="ECO:0007669"/>
    <property type="project" value="UniProtKB-KW"/>
</dbReference>
<dbReference type="Proteomes" id="UP001552299">
    <property type="component" value="Unassembled WGS sequence"/>
</dbReference>
<organism evidence="5 6">
    <name type="scientific">Dendrobium thyrsiflorum</name>
    <name type="common">Pinecone-like raceme dendrobium</name>
    <name type="synonym">Orchid</name>
    <dbReference type="NCBI Taxonomy" id="117978"/>
    <lineage>
        <taxon>Eukaryota</taxon>
        <taxon>Viridiplantae</taxon>
        <taxon>Streptophyta</taxon>
        <taxon>Embryophyta</taxon>
        <taxon>Tracheophyta</taxon>
        <taxon>Spermatophyta</taxon>
        <taxon>Magnoliopsida</taxon>
        <taxon>Liliopsida</taxon>
        <taxon>Asparagales</taxon>
        <taxon>Orchidaceae</taxon>
        <taxon>Epidendroideae</taxon>
        <taxon>Malaxideae</taxon>
        <taxon>Dendrobiinae</taxon>
        <taxon>Dendrobium</taxon>
    </lineage>
</organism>
<protein>
    <recommendedName>
        <fullName evidence="1">methenyltetrahydrofolate cyclohydrolase</fullName>
        <ecNumber evidence="1">3.5.4.9</ecNumber>
    </recommendedName>
</protein>
<sequence>MKLNSEDSDLIIASTGLTSHNSELILDNSDYDLDNLELGVTQESFLLDLHPDLSGPESIDLRIITKSDPIENINILLEDINLTLNNSEPNLEDEHPKFLLESILGVAPLDLHLKECVSPDLTYLNNPCTDLNENISPYLPVASLTVVPAFVLKILPHLLSPIPAGDSLGYPIVVMSHDPSPYRDPDSYILPSLSSSFPIKDHLSPSWLTLLDYTTATGRLSMTLAETPYRNTLVAKDVFIATPTPIPLNMETLCDDHDHTLIVPFGGRSPGSEGPGRNRLPRVPFGDKIDSESARGYRLVGDVCFGEASCVASAITPVPGGVGPMTIAMLLSNTLSSFKRIHHLKSESITGTHFRLERLSQDSESARGYRLVGDVCFGEASSVASAITPVPGGVGPMTIAMLLSNTLSSFKRIHHLK</sequence>
<name>A0ABD0U3X8_DENTH</name>
<evidence type="ECO:0000256" key="1">
    <source>
        <dbReference type="ARBA" id="ARBA00012776"/>
    </source>
</evidence>
<dbReference type="GO" id="GO:0004477">
    <property type="term" value="F:methenyltetrahydrofolate cyclohydrolase activity"/>
    <property type="evidence" value="ECO:0007669"/>
    <property type="project" value="UniProtKB-EC"/>
</dbReference>
<dbReference type="Pfam" id="PF02882">
    <property type="entry name" value="THF_DHG_CYH_C"/>
    <property type="match status" value="2"/>
</dbReference>
<accession>A0ABD0U3X8</accession>
<evidence type="ECO:0000256" key="3">
    <source>
        <dbReference type="ARBA" id="ARBA00023002"/>
    </source>
</evidence>
<dbReference type="PANTHER" id="PTHR48099:SF5">
    <property type="entry name" value="C-1-TETRAHYDROFOLATE SYNTHASE, CYTOPLASMIC"/>
    <property type="match status" value="1"/>
</dbReference>
<dbReference type="AlphaFoldDB" id="A0ABD0U3X8"/>
<evidence type="ECO:0000256" key="2">
    <source>
        <dbReference type="ARBA" id="ARBA00022801"/>
    </source>
</evidence>
<keyword evidence="2" id="KW-0378">Hydrolase</keyword>
<gene>
    <name evidence="5" type="ORF">M5K25_025388</name>
</gene>
<evidence type="ECO:0000259" key="4">
    <source>
        <dbReference type="Pfam" id="PF02882"/>
    </source>
</evidence>
<evidence type="ECO:0000313" key="6">
    <source>
        <dbReference type="Proteomes" id="UP001552299"/>
    </source>
</evidence>
<reference evidence="5 6" key="1">
    <citation type="journal article" date="2024" name="Plant Biotechnol. J.">
        <title>Dendrobium thyrsiflorum genome and its molecular insights into genes involved in important horticultural traits.</title>
        <authorList>
            <person name="Chen B."/>
            <person name="Wang J.Y."/>
            <person name="Zheng P.J."/>
            <person name="Li K.L."/>
            <person name="Liang Y.M."/>
            <person name="Chen X.F."/>
            <person name="Zhang C."/>
            <person name="Zhao X."/>
            <person name="He X."/>
            <person name="Zhang G.Q."/>
            <person name="Liu Z.J."/>
            <person name="Xu Q."/>
        </authorList>
    </citation>
    <scope>NUCLEOTIDE SEQUENCE [LARGE SCALE GENOMIC DNA]</scope>
    <source>
        <strain evidence="5">GZMU011</strain>
    </source>
</reference>
<proteinExistence type="predicted"/>
<dbReference type="InterPro" id="IPR036291">
    <property type="entry name" value="NAD(P)-bd_dom_sf"/>
</dbReference>
<comment type="caution">
    <text evidence="5">The sequence shown here is derived from an EMBL/GenBank/DDBJ whole genome shotgun (WGS) entry which is preliminary data.</text>
</comment>
<dbReference type="InterPro" id="IPR020631">
    <property type="entry name" value="THF_DH/CycHdrlase_NAD-bd_dom"/>
</dbReference>
<dbReference type="PANTHER" id="PTHR48099">
    <property type="entry name" value="C-1-TETRAHYDROFOLATE SYNTHASE, CYTOPLASMIC-RELATED"/>
    <property type="match status" value="1"/>
</dbReference>
<dbReference type="InterPro" id="IPR020867">
    <property type="entry name" value="THF_DH/CycHdrlase_CS"/>
</dbReference>
<dbReference type="PROSITE" id="PS00767">
    <property type="entry name" value="THF_DHG_CYH_2"/>
    <property type="match status" value="2"/>
</dbReference>
<feature type="domain" description="Tetrahydrofolate dehydrogenase/cyclohydrolase NAD(P)-binding" evidence="4">
    <location>
        <begin position="367"/>
        <end position="412"/>
    </location>
</feature>
<keyword evidence="3" id="KW-0560">Oxidoreductase</keyword>
<dbReference type="EC" id="3.5.4.9" evidence="1"/>
<dbReference type="InterPro" id="IPR000672">
    <property type="entry name" value="THF_DH/CycHdrlase"/>
</dbReference>
<dbReference type="EMBL" id="JANQDX010000018">
    <property type="protein sequence ID" value="KAL0906859.1"/>
    <property type="molecule type" value="Genomic_DNA"/>
</dbReference>